<dbReference type="EMBL" id="JAWDGP010005572">
    <property type="protein sequence ID" value="KAK3755985.1"/>
    <property type="molecule type" value="Genomic_DNA"/>
</dbReference>
<evidence type="ECO:0000313" key="2">
    <source>
        <dbReference type="Proteomes" id="UP001283361"/>
    </source>
</evidence>
<gene>
    <name evidence="1" type="ORF">RRG08_049050</name>
</gene>
<evidence type="ECO:0000313" key="1">
    <source>
        <dbReference type="EMBL" id="KAK3755985.1"/>
    </source>
</evidence>
<comment type="caution">
    <text evidence="1">The sequence shown here is derived from an EMBL/GenBank/DDBJ whole genome shotgun (WGS) entry which is preliminary data.</text>
</comment>
<proteinExistence type="predicted"/>
<sequence>MLESRTIRHRQWTPRPSEIAVLKDSLQARRGSVGYRHGEMERQCRQPMQLPLPYQQTVKEKRQPAEVHVATKWEKRSLARMNSKAPNKPRIWLAIRESASPSHNHNQSYDWYPFLFSRTLYRPRDRIILSNNAPFVELEDQ</sequence>
<dbReference type="AlphaFoldDB" id="A0AAE0YRS8"/>
<keyword evidence="2" id="KW-1185">Reference proteome</keyword>
<reference evidence="1" key="1">
    <citation type="journal article" date="2023" name="G3 (Bethesda)">
        <title>A reference genome for the long-term kleptoplast-retaining sea slug Elysia crispata morphotype clarki.</title>
        <authorList>
            <person name="Eastman K.E."/>
            <person name="Pendleton A.L."/>
            <person name="Shaikh M.A."/>
            <person name="Suttiyut T."/>
            <person name="Ogas R."/>
            <person name="Tomko P."/>
            <person name="Gavelis G."/>
            <person name="Widhalm J.R."/>
            <person name="Wisecaver J.H."/>
        </authorList>
    </citation>
    <scope>NUCLEOTIDE SEQUENCE</scope>
    <source>
        <strain evidence="1">ECLA1</strain>
    </source>
</reference>
<name>A0AAE0YRS8_9GAST</name>
<accession>A0AAE0YRS8</accession>
<dbReference type="Proteomes" id="UP001283361">
    <property type="component" value="Unassembled WGS sequence"/>
</dbReference>
<protein>
    <submittedName>
        <fullName evidence="1">Uncharacterized protein</fullName>
    </submittedName>
</protein>
<organism evidence="1 2">
    <name type="scientific">Elysia crispata</name>
    <name type="common">lettuce slug</name>
    <dbReference type="NCBI Taxonomy" id="231223"/>
    <lineage>
        <taxon>Eukaryota</taxon>
        <taxon>Metazoa</taxon>
        <taxon>Spiralia</taxon>
        <taxon>Lophotrochozoa</taxon>
        <taxon>Mollusca</taxon>
        <taxon>Gastropoda</taxon>
        <taxon>Heterobranchia</taxon>
        <taxon>Euthyneura</taxon>
        <taxon>Panpulmonata</taxon>
        <taxon>Sacoglossa</taxon>
        <taxon>Placobranchoidea</taxon>
        <taxon>Plakobranchidae</taxon>
        <taxon>Elysia</taxon>
    </lineage>
</organism>